<dbReference type="Pfam" id="PF11932">
    <property type="entry name" value="DUF3450"/>
    <property type="match status" value="1"/>
</dbReference>
<feature type="chain" id="PRO_5016464527" evidence="2">
    <location>
        <begin position="34"/>
        <end position="263"/>
    </location>
</feature>
<keyword evidence="1" id="KW-0175">Coiled coil</keyword>
<organism evidence="3 4">
    <name type="scientific">Sinimarinibacterium flocculans</name>
    <dbReference type="NCBI Taxonomy" id="985250"/>
    <lineage>
        <taxon>Bacteria</taxon>
        <taxon>Pseudomonadati</taxon>
        <taxon>Pseudomonadota</taxon>
        <taxon>Gammaproteobacteria</taxon>
        <taxon>Nevskiales</taxon>
        <taxon>Nevskiaceae</taxon>
        <taxon>Sinimarinibacterium</taxon>
    </lineage>
</organism>
<feature type="signal peptide" evidence="2">
    <location>
        <begin position="1"/>
        <end position="33"/>
    </location>
</feature>
<evidence type="ECO:0000256" key="2">
    <source>
        <dbReference type="SAM" id="SignalP"/>
    </source>
</evidence>
<comment type="caution">
    <text evidence="3">The sequence shown here is derived from an EMBL/GenBank/DDBJ whole genome shotgun (WGS) entry which is preliminary data.</text>
</comment>
<accession>A0A318EFZ9</accession>
<gene>
    <name evidence="3" type="ORF">C8D93_103220</name>
</gene>
<proteinExistence type="predicted"/>
<sequence>MSESPNRAVARAAMLKHGGWAVAGLAMSSLAMAQSTAPVTRSVNEQVAAEQAAQQTQSRVEKLDDETRRAVAEYRAVVQETASLKRYNEQLQATIGSQVEEMETMQQQLGEIETTAREIVPFLQKMLTTLEEFVRLDLPFLPDERAERIADLKDMMTRADVSIAEKFRRIVEAYQVEMEYGRTLEAYQGKIGERTVEFLRAGRVSLMYQTLDGSESGYWDADADQWVADNSYQDAVTAGLKIAKKQAAPNLLSVPVSAPKEAK</sequence>
<keyword evidence="4" id="KW-1185">Reference proteome</keyword>
<dbReference type="Proteomes" id="UP000248330">
    <property type="component" value="Unassembled WGS sequence"/>
</dbReference>
<evidence type="ECO:0000313" key="3">
    <source>
        <dbReference type="EMBL" id="PXV69646.1"/>
    </source>
</evidence>
<reference evidence="3 4" key="1">
    <citation type="submission" date="2018-04" db="EMBL/GenBank/DDBJ databases">
        <title>Genomic Encyclopedia of Type Strains, Phase IV (KMG-IV): sequencing the most valuable type-strain genomes for metagenomic binning, comparative biology and taxonomic classification.</title>
        <authorList>
            <person name="Goeker M."/>
        </authorList>
    </citation>
    <scope>NUCLEOTIDE SEQUENCE [LARGE SCALE GENOMIC DNA]</scope>
    <source>
        <strain evidence="3 4">DSM 104150</strain>
    </source>
</reference>
<evidence type="ECO:0000256" key="1">
    <source>
        <dbReference type="SAM" id="Coils"/>
    </source>
</evidence>
<name>A0A318EFZ9_9GAMM</name>
<keyword evidence="2" id="KW-0732">Signal</keyword>
<dbReference type="AlphaFoldDB" id="A0A318EFZ9"/>
<evidence type="ECO:0000313" key="4">
    <source>
        <dbReference type="Proteomes" id="UP000248330"/>
    </source>
</evidence>
<dbReference type="EMBL" id="QICN01000003">
    <property type="protein sequence ID" value="PXV69646.1"/>
    <property type="molecule type" value="Genomic_DNA"/>
</dbReference>
<feature type="coiled-coil region" evidence="1">
    <location>
        <begin position="46"/>
        <end position="108"/>
    </location>
</feature>
<dbReference type="RefSeq" id="WP_110264568.1">
    <property type="nucleotide sequence ID" value="NZ_CAKZQT010000037.1"/>
</dbReference>
<protein>
    <submittedName>
        <fullName evidence="3">Uncharacterized protein DUF3450</fullName>
    </submittedName>
</protein>
<dbReference type="PIRSF" id="PIRSF028069">
    <property type="entry name" value="UCP028069"/>
    <property type="match status" value="1"/>
</dbReference>
<dbReference type="OrthoDB" id="5880116at2"/>
<dbReference type="InterPro" id="IPR016866">
    <property type="entry name" value="UCP028069"/>
</dbReference>